<dbReference type="EMBL" id="CP000859">
    <property type="protein sequence ID" value="ABW66827.1"/>
    <property type="molecule type" value="Genomic_DNA"/>
</dbReference>
<dbReference type="Proteomes" id="UP000008561">
    <property type="component" value="Chromosome"/>
</dbReference>
<gene>
    <name evidence="3" type="ordered locus">Dole_1017</name>
</gene>
<dbReference type="Gene3D" id="3.30.750.24">
    <property type="entry name" value="STAS domain"/>
    <property type="match status" value="1"/>
</dbReference>
<dbReference type="RefSeq" id="WP_012174445.1">
    <property type="nucleotide sequence ID" value="NC_009943.1"/>
</dbReference>
<dbReference type="AlphaFoldDB" id="A8ZWX1"/>
<feature type="transmembrane region" description="Helical" evidence="1">
    <location>
        <begin position="180"/>
        <end position="198"/>
    </location>
</feature>
<proteinExistence type="predicted"/>
<evidence type="ECO:0000313" key="4">
    <source>
        <dbReference type="Proteomes" id="UP000008561"/>
    </source>
</evidence>
<keyword evidence="1" id="KW-1133">Transmembrane helix</keyword>
<feature type="transmembrane region" description="Helical" evidence="1">
    <location>
        <begin position="142"/>
        <end position="159"/>
    </location>
</feature>
<dbReference type="STRING" id="96561.Dole_1017"/>
<dbReference type="Pfam" id="PF13466">
    <property type="entry name" value="STAS_2"/>
    <property type="match status" value="1"/>
</dbReference>
<dbReference type="KEGG" id="dol:Dole_1017"/>
<dbReference type="GO" id="GO:0005548">
    <property type="term" value="F:phospholipid transporter activity"/>
    <property type="evidence" value="ECO:0007669"/>
    <property type="project" value="TreeGrafter"/>
</dbReference>
<dbReference type="HOGENOM" id="CLU_045686_0_0_7"/>
<feature type="domain" description="STAS" evidence="2">
    <location>
        <begin position="24"/>
        <end position="125"/>
    </location>
</feature>
<keyword evidence="4" id="KW-1185">Reference proteome</keyword>
<evidence type="ECO:0000256" key="1">
    <source>
        <dbReference type="SAM" id="Phobius"/>
    </source>
</evidence>
<organism evidence="3 4">
    <name type="scientific">Desulfosudis oleivorans (strain DSM 6200 / JCM 39069 / Hxd3)</name>
    <name type="common">Desulfococcus oleovorans</name>
    <dbReference type="NCBI Taxonomy" id="96561"/>
    <lineage>
        <taxon>Bacteria</taxon>
        <taxon>Pseudomonadati</taxon>
        <taxon>Thermodesulfobacteriota</taxon>
        <taxon>Desulfobacteria</taxon>
        <taxon>Desulfobacterales</taxon>
        <taxon>Desulfosudaceae</taxon>
        <taxon>Desulfosudis</taxon>
    </lineage>
</organism>
<feature type="transmembrane region" description="Helical" evidence="1">
    <location>
        <begin position="275"/>
        <end position="303"/>
    </location>
</feature>
<dbReference type="InterPro" id="IPR058548">
    <property type="entry name" value="MlaB-like_STAS"/>
</dbReference>
<dbReference type="InterPro" id="IPR030802">
    <property type="entry name" value="Permease_MalE"/>
</dbReference>
<feature type="transmembrane region" description="Helical" evidence="1">
    <location>
        <begin position="355"/>
        <end position="384"/>
    </location>
</feature>
<dbReference type="PROSITE" id="PS50801">
    <property type="entry name" value="STAS"/>
    <property type="match status" value="1"/>
</dbReference>
<name>A8ZWX1_DESOH</name>
<feature type="transmembrane region" description="Helical" evidence="1">
    <location>
        <begin position="210"/>
        <end position="234"/>
    </location>
</feature>
<dbReference type="InterPro" id="IPR036513">
    <property type="entry name" value="STAS_dom_sf"/>
</dbReference>
<reference evidence="3 4" key="1">
    <citation type="submission" date="2007-10" db="EMBL/GenBank/DDBJ databases">
        <title>Complete sequence of Desulfococcus oleovorans Hxd3.</title>
        <authorList>
            <consortium name="US DOE Joint Genome Institute"/>
            <person name="Copeland A."/>
            <person name="Lucas S."/>
            <person name="Lapidus A."/>
            <person name="Barry K."/>
            <person name="Glavina del Rio T."/>
            <person name="Dalin E."/>
            <person name="Tice H."/>
            <person name="Pitluck S."/>
            <person name="Kiss H."/>
            <person name="Brettin T."/>
            <person name="Bruce D."/>
            <person name="Detter J.C."/>
            <person name="Han C."/>
            <person name="Schmutz J."/>
            <person name="Larimer F."/>
            <person name="Land M."/>
            <person name="Hauser L."/>
            <person name="Kyrpides N."/>
            <person name="Kim E."/>
            <person name="Wawrik B."/>
            <person name="Richardson P."/>
        </authorList>
    </citation>
    <scope>NUCLEOTIDE SEQUENCE [LARGE SCALE GENOMIC DNA]</scope>
    <source>
        <strain evidence="4">DSM 6200 / JCM 39069 / Hxd3</strain>
    </source>
</reference>
<dbReference type="PANTHER" id="PTHR30188:SF3">
    <property type="entry name" value="ABC TRANSPORTER PERMEASE"/>
    <property type="match status" value="1"/>
</dbReference>
<sequence>MPDATERPTARLRVDEDSGSGITIHVSGALTIDSHQSLSADLHKILERRQGACPIRLDLADITSVDDFGVLAVENFKSVAIQKGCGVVVVQVTGQAQRLFQLFSGIADLNAVPPHASASHGLLDVIPEVGNTVIGGIKRVDSSIAFVGSILFAFMRALFSPRSFRMADTIELIRRDGVDAIPIIGLIGIIIGLISAFVSSVQLTKLGGDIYIPAMITFAMVAEIGPMMTAIVVAGRTGSAYAAEIGTMKISEEVDALISMGFDPTLFLAIPRITALVVVLPILTVCSVIFALLGGLVVCVTLLNLQMGPYLEGVSDALFIDDVLWALAKSGIFALLIAVIGCLRGFQVRGGAASVGGAATSAVVTGIFFIILADSVVALIRLYWG</sequence>
<evidence type="ECO:0000313" key="3">
    <source>
        <dbReference type="EMBL" id="ABW66827.1"/>
    </source>
</evidence>
<evidence type="ECO:0000259" key="2">
    <source>
        <dbReference type="PROSITE" id="PS50801"/>
    </source>
</evidence>
<accession>A8ZWX1</accession>
<dbReference type="PANTHER" id="PTHR30188">
    <property type="entry name" value="ABC TRANSPORTER PERMEASE PROTEIN-RELATED"/>
    <property type="match status" value="1"/>
</dbReference>
<dbReference type="eggNOG" id="COG0767">
    <property type="taxonomic scope" value="Bacteria"/>
</dbReference>
<dbReference type="GO" id="GO:0043190">
    <property type="term" value="C:ATP-binding cassette (ABC) transporter complex"/>
    <property type="evidence" value="ECO:0007669"/>
    <property type="project" value="InterPro"/>
</dbReference>
<keyword evidence="1" id="KW-0812">Transmembrane</keyword>
<keyword evidence="1" id="KW-0472">Membrane</keyword>
<protein>
    <recommendedName>
        <fullName evidence="2">STAS domain-containing protein</fullName>
    </recommendedName>
</protein>
<dbReference type="OrthoDB" id="9805022at2"/>
<dbReference type="Pfam" id="PF02405">
    <property type="entry name" value="MlaE"/>
    <property type="match status" value="1"/>
</dbReference>
<dbReference type="SUPFAM" id="SSF52091">
    <property type="entry name" value="SpoIIaa-like"/>
    <property type="match status" value="1"/>
</dbReference>
<dbReference type="InterPro" id="IPR002645">
    <property type="entry name" value="STAS_dom"/>
</dbReference>
<feature type="transmembrane region" description="Helical" evidence="1">
    <location>
        <begin position="323"/>
        <end position="343"/>
    </location>
</feature>